<reference evidence="2 3" key="1">
    <citation type="journal article" date="2014" name="Proc. Natl. Acad. Sci. U.S.A.">
        <title>Functional type 2 photosynthetic reaction centers found in the rare bacterial phylum Gemmatimonadetes.</title>
        <authorList>
            <person name="Zeng Y."/>
            <person name="Feng F."/>
            <person name="Medova H."/>
            <person name="Dean J."/>
            <person name="Koblizek M."/>
        </authorList>
    </citation>
    <scope>NUCLEOTIDE SEQUENCE [LARGE SCALE GENOMIC DNA]</scope>
    <source>
        <strain evidence="2 3">AP64</strain>
    </source>
</reference>
<keyword evidence="3" id="KW-1185">Reference proteome</keyword>
<dbReference type="KEGG" id="gph:GEMMAAP_00325"/>
<feature type="region of interest" description="Disordered" evidence="1">
    <location>
        <begin position="36"/>
        <end position="68"/>
    </location>
</feature>
<sequence length="68" mass="7545">MEHASSPLSVRLTPPLALPCTPTRTRSCGILLAQPSWPPCSPARWPARRRRRPRPPSWATRPPSRPAG</sequence>
<dbReference type="AlphaFoldDB" id="A0A143BFB9"/>
<reference evidence="2 3" key="2">
    <citation type="journal article" date="2016" name="Environ. Microbiol. Rep.">
        <title>Metagenomic evidence for the presence of phototrophic Gemmatimonadetes bacteria in diverse environments.</title>
        <authorList>
            <person name="Zeng Y."/>
            <person name="Baumbach J."/>
            <person name="Barbosa E.G."/>
            <person name="Azevedo V."/>
            <person name="Zhang C."/>
            <person name="Koblizek M."/>
        </authorList>
    </citation>
    <scope>NUCLEOTIDE SEQUENCE [LARGE SCALE GENOMIC DNA]</scope>
    <source>
        <strain evidence="2 3">AP64</strain>
    </source>
</reference>
<evidence type="ECO:0000313" key="2">
    <source>
        <dbReference type="EMBL" id="AMW03708.1"/>
    </source>
</evidence>
<dbReference type="STRING" id="1379270.GEMMAAP_00325"/>
<dbReference type="Proteomes" id="UP000076404">
    <property type="component" value="Chromosome"/>
</dbReference>
<evidence type="ECO:0000313" key="3">
    <source>
        <dbReference type="Proteomes" id="UP000076404"/>
    </source>
</evidence>
<gene>
    <name evidence="2" type="ORF">GEMMAAP_00325</name>
</gene>
<protein>
    <submittedName>
        <fullName evidence="2">Uncharacterized protein</fullName>
    </submittedName>
</protein>
<proteinExistence type="predicted"/>
<organism evidence="2 3">
    <name type="scientific">Gemmatimonas phototrophica</name>
    <dbReference type="NCBI Taxonomy" id="1379270"/>
    <lineage>
        <taxon>Bacteria</taxon>
        <taxon>Pseudomonadati</taxon>
        <taxon>Gemmatimonadota</taxon>
        <taxon>Gemmatimonadia</taxon>
        <taxon>Gemmatimonadales</taxon>
        <taxon>Gemmatimonadaceae</taxon>
        <taxon>Gemmatimonas</taxon>
    </lineage>
</organism>
<accession>A0A143BFB9</accession>
<name>A0A143BFB9_9BACT</name>
<dbReference type="EMBL" id="CP011454">
    <property type="protein sequence ID" value="AMW03708.1"/>
    <property type="molecule type" value="Genomic_DNA"/>
</dbReference>
<evidence type="ECO:0000256" key="1">
    <source>
        <dbReference type="SAM" id="MobiDB-lite"/>
    </source>
</evidence>